<keyword evidence="2" id="KW-1133">Transmembrane helix</keyword>
<keyword evidence="2" id="KW-0812">Transmembrane</keyword>
<evidence type="ECO:0000256" key="1">
    <source>
        <dbReference type="SAM" id="MobiDB-lite"/>
    </source>
</evidence>
<organism evidence="3 4">
    <name type="scientific">Sorangium cellulosum</name>
    <name type="common">Polyangium cellulosum</name>
    <dbReference type="NCBI Taxonomy" id="56"/>
    <lineage>
        <taxon>Bacteria</taxon>
        <taxon>Pseudomonadati</taxon>
        <taxon>Myxococcota</taxon>
        <taxon>Polyangia</taxon>
        <taxon>Polyangiales</taxon>
        <taxon>Polyangiaceae</taxon>
        <taxon>Sorangium</taxon>
    </lineage>
</organism>
<feature type="transmembrane region" description="Helical" evidence="2">
    <location>
        <begin position="139"/>
        <end position="159"/>
    </location>
</feature>
<dbReference type="EMBL" id="JEMB01002268">
    <property type="protein sequence ID" value="KYF82329.1"/>
    <property type="molecule type" value="Genomic_DNA"/>
</dbReference>
<evidence type="ECO:0000313" key="3">
    <source>
        <dbReference type="EMBL" id="KYF82329.1"/>
    </source>
</evidence>
<dbReference type="AlphaFoldDB" id="A0A150RPW6"/>
<dbReference type="Proteomes" id="UP000075635">
    <property type="component" value="Unassembled WGS sequence"/>
</dbReference>
<proteinExistence type="predicted"/>
<feature type="region of interest" description="Disordered" evidence="1">
    <location>
        <begin position="221"/>
        <end position="257"/>
    </location>
</feature>
<keyword evidence="2" id="KW-0472">Membrane</keyword>
<protein>
    <submittedName>
        <fullName evidence="3">Uncharacterized protein</fullName>
    </submittedName>
</protein>
<evidence type="ECO:0000313" key="4">
    <source>
        <dbReference type="Proteomes" id="UP000075635"/>
    </source>
</evidence>
<evidence type="ECO:0000256" key="2">
    <source>
        <dbReference type="SAM" id="Phobius"/>
    </source>
</evidence>
<comment type="caution">
    <text evidence="3">The sequence shown here is derived from an EMBL/GenBank/DDBJ whole genome shotgun (WGS) entry which is preliminary data.</text>
</comment>
<name>A0A150RPW6_SORCE</name>
<sequence>MSIAGVIAPVVALLAGVLHLPGASMALLAAVGGWLAWRAAPWRLGARDRVPAAIEADASGVRMGDRFLARSAITQAVLLRTGDQARVRLSTRLGRDVDLVMADEADGRRLLRAMGLDVSQSVASFSVSSVETFRGGGRLLAVLLSLLVVTTIAGCILAAVLQSAVLLAAIPLAMVAATTFAAWPAKLHVGADGVLLTWHWKRRFIPYSRLARASRFERASHRSAPPMAASRRPRSCAGAGRRPSGSRISARSAWART</sequence>
<reference evidence="3 4" key="1">
    <citation type="submission" date="2014-02" db="EMBL/GenBank/DDBJ databases">
        <title>The small core and large imbalanced accessory genome model reveals a collaborative survival strategy of Sorangium cellulosum strains in nature.</title>
        <authorList>
            <person name="Han K."/>
            <person name="Peng R."/>
            <person name="Blom J."/>
            <person name="Li Y.-Z."/>
        </authorList>
    </citation>
    <scope>NUCLEOTIDE SEQUENCE [LARGE SCALE GENOMIC DNA]</scope>
    <source>
        <strain evidence="3 4">So0011-07</strain>
    </source>
</reference>
<feature type="transmembrane region" description="Helical" evidence="2">
    <location>
        <begin position="165"/>
        <end position="183"/>
    </location>
</feature>
<accession>A0A150RPW6</accession>
<feature type="transmembrane region" description="Helical" evidence="2">
    <location>
        <begin position="6"/>
        <end position="37"/>
    </location>
</feature>
<gene>
    <name evidence="3" type="ORF">BE17_13205</name>
</gene>